<evidence type="ECO:0000256" key="4">
    <source>
        <dbReference type="SAM" id="MobiDB-lite"/>
    </source>
</evidence>
<feature type="compositionally biased region" description="Basic and acidic residues" evidence="4">
    <location>
        <begin position="1005"/>
        <end position="1019"/>
    </location>
</feature>
<dbReference type="GO" id="GO:0044458">
    <property type="term" value="P:motile cilium assembly"/>
    <property type="evidence" value="ECO:0007669"/>
    <property type="project" value="TreeGrafter"/>
</dbReference>
<dbReference type="Gene3D" id="2.30.30.40">
    <property type="entry name" value="SH3 Domains"/>
    <property type="match status" value="1"/>
</dbReference>
<dbReference type="PRINTS" id="PR00452">
    <property type="entry name" value="SH3DOMAIN"/>
</dbReference>
<evidence type="ECO:0000313" key="6">
    <source>
        <dbReference type="EnsemblMetazoa" id="CLYHEMP013790.1"/>
    </source>
</evidence>
<feature type="region of interest" description="Disordered" evidence="4">
    <location>
        <begin position="794"/>
        <end position="815"/>
    </location>
</feature>
<accession>A0A7M6DK89</accession>
<dbReference type="Proteomes" id="UP000594262">
    <property type="component" value="Unplaced"/>
</dbReference>
<dbReference type="InterPro" id="IPR015943">
    <property type="entry name" value="WD40/YVTN_repeat-like_dom_sf"/>
</dbReference>
<dbReference type="OrthoDB" id="2096344at2759"/>
<feature type="repeat" description="WD" evidence="3">
    <location>
        <begin position="558"/>
        <end position="591"/>
    </location>
</feature>
<dbReference type="PRINTS" id="PR01887">
    <property type="entry name" value="SPECTRNALPHA"/>
</dbReference>
<evidence type="ECO:0000256" key="1">
    <source>
        <dbReference type="ARBA" id="ARBA00022443"/>
    </source>
</evidence>
<feature type="domain" description="SH3" evidence="5">
    <location>
        <begin position="945"/>
        <end position="1006"/>
    </location>
</feature>
<dbReference type="Pfam" id="PF00018">
    <property type="entry name" value="SH3_1"/>
    <property type="match status" value="1"/>
</dbReference>
<dbReference type="InterPro" id="IPR001452">
    <property type="entry name" value="SH3_domain"/>
</dbReference>
<feature type="region of interest" description="Disordered" evidence="4">
    <location>
        <begin position="998"/>
        <end position="1081"/>
    </location>
</feature>
<evidence type="ECO:0000256" key="3">
    <source>
        <dbReference type="PROSITE-ProRule" id="PRU00221"/>
    </source>
</evidence>
<dbReference type="Pfam" id="PF00400">
    <property type="entry name" value="WD40"/>
    <property type="match status" value="3"/>
</dbReference>
<protein>
    <recommendedName>
        <fullName evidence="5">SH3 domain-containing protein</fullName>
    </recommendedName>
</protein>
<name>A0A7M6DK89_9CNID</name>
<dbReference type="InterPro" id="IPR036028">
    <property type="entry name" value="SH3-like_dom_sf"/>
</dbReference>
<dbReference type="AlphaFoldDB" id="A0A7M6DK89"/>
<dbReference type="PANTHER" id="PTHR44499">
    <property type="entry name" value="JOUBERIN"/>
    <property type="match status" value="1"/>
</dbReference>
<evidence type="ECO:0000259" key="5">
    <source>
        <dbReference type="PROSITE" id="PS50002"/>
    </source>
</evidence>
<dbReference type="SMART" id="SM00320">
    <property type="entry name" value="WD40"/>
    <property type="match status" value="6"/>
</dbReference>
<dbReference type="Gene3D" id="2.130.10.10">
    <property type="entry name" value="YVTN repeat-like/Quinoprotein amine dehydrogenase"/>
    <property type="match status" value="1"/>
</dbReference>
<dbReference type="CDD" id="cd00200">
    <property type="entry name" value="WD40"/>
    <property type="match status" value="1"/>
</dbReference>
<keyword evidence="7" id="KW-1185">Reference proteome</keyword>
<dbReference type="EnsemblMetazoa" id="CLYHEMT013790.1">
    <property type="protein sequence ID" value="CLYHEMP013790.1"/>
    <property type="gene ID" value="CLYHEMG013790"/>
</dbReference>
<dbReference type="PROSITE" id="PS50294">
    <property type="entry name" value="WD_REPEATS_REGION"/>
    <property type="match status" value="3"/>
</dbReference>
<dbReference type="GO" id="GO:0036064">
    <property type="term" value="C:ciliary basal body"/>
    <property type="evidence" value="ECO:0007669"/>
    <property type="project" value="TreeGrafter"/>
</dbReference>
<proteinExistence type="predicted"/>
<dbReference type="SMART" id="SM00326">
    <property type="entry name" value="SH3"/>
    <property type="match status" value="1"/>
</dbReference>
<dbReference type="InterPro" id="IPR001680">
    <property type="entry name" value="WD40_rpt"/>
</dbReference>
<organism evidence="6 7">
    <name type="scientific">Clytia hemisphaerica</name>
    <dbReference type="NCBI Taxonomy" id="252671"/>
    <lineage>
        <taxon>Eukaryota</taxon>
        <taxon>Metazoa</taxon>
        <taxon>Cnidaria</taxon>
        <taxon>Hydrozoa</taxon>
        <taxon>Hydroidolina</taxon>
        <taxon>Leptothecata</taxon>
        <taxon>Obeliida</taxon>
        <taxon>Clytiidae</taxon>
        <taxon>Clytia</taxon>
    </lineage>
</organism>
<feature type="compositionally biased region" description="Basic residues" evidence="4">
    <location>
        <begin position="56"/>
        <end position="65"/>
    </location>
</feature>
<dbReference type="InterPro" id="IPR052803">
    <property type="entry name" value="Cilium-Associated_Jouberin"/>
</dbReference>
<sequence>MEEEISESSEALLVKKKTKEAKKVKAARQRTQARFETLLNVGSGSEEVSETAQPIRKSKKERVRSKTADSVAISKPSNSKKKQSRSLEDLVQDEDEQMKSSNLKEKARKKKKKAADDSTRKKRTKSEKSKSEEDGEENYAFEQSFNSVVDDHEKAPQSQQEDEDDDQELQTKSKTKKAKEKKRKRKASASERIMNAMEKKYQDDVLLLCLIVHRCDQLKPDIRIHHPVVRIHIVDMETGQYVKKRDKSRNVTSLLENENENIDYVLPMMTQPFDFKKRRTLTPAWEETIIYNERYSYFLQREQDSPPVVIFFELLDFMQMNLNSKEYSKTDKGWHRIAWAFLKLVSPTTGVTNTDKRLRLQLYQPVTKTRVKPSENSGIEIYQWWMYGSRVKYDSTFYVTVKGVQSPKGLKPTTRSTFPTQLERAGMTFEELNSTLETNAAQSDHETTSHIWTKLPGQVNRIPNHAELTIPTGRKGCSVVSFSQDGRYIALGCSTNEGFPVTVYEFPENKLICTFGNHFGIVYALTWSSNGKELLSASADTTVRCWDTKRFLSSAIKVFPHPSYVYACKYHPIQQNLVVTGSYDRTIRVWNKISDGLHAELLKEFTEHTGYVNALVFSLDGTMMFTGDSNGVINMWQTKAEKKKKDVSEQVNRWKLMRTVELEELKRVSINSLTLHPNQLKLLVHARDSILRMLDLRSDGILKTYVGGMNFKEYIRSTLSPCGSYVFCGAENGLVNVWNTETGQQVYTYKSLGYTQAVSDICFHPHDNFIAFCCYGNAYPVQVYSYKPSAKYATDEEPERTTTPIPKKVQESQRDLEETTELYKSLRTATIITDDTKRMERVNERLKSVTSPSTFLDDTTDLIGTKGRVTFKDPSPRSDYSLSPRQQDYQTMRSTWGSDFSTTKYDSTSKDQYGYSLDSNIVESSTRPVDRTMTMSQLDASRKADVKELVKAIYEYQPARSDELYIRPGDVITIMEKNDSDWWMGYIEADDRQGYFPSNYVEPYNHQRNDKTDTDDRSTSTKSSKEKRKTHSAVIDKHGQFRVVSGTEEENSDVDIQSSKKSRRRQRREMANSMLSSSVNT</sequence>
<feature type="repeat" description="WD" evidence="3">
    <location>
        <begin position="605"/>
        <end position="646"/>
    </location>
</feature>
<feature type="region of interest" description="Disordered" evidence="4">
    <location>
        <begin position="40"/>
        <end position="190"/>
    </location>
</feature>
<dbReference type="PANTHER" id="PTHR44499:SF1">
    <property type="entry name" value="JOUBERIN"/>
    <property type="match status" value="1"/>
</dbReference>
<evidence type="ECO:0000313" key="7">
    <source>
        <dbReference type="Proteomes" id="UP000594262"/>
    </source>
</evidence>
<feature type="compositionally biased region" description="Basic residues" evidence="4">
    <location>
        <begin position="173"/>
        <end position="187"/>
    </location>
</feature>
<keyword evidence="3" id="KW-0853">WD repeat</keyword>
<dbReference type="SUPFAM" id="SSF50044">
    <property type="entry name" value="SH3-domain"/>
    <property type="match status" value="1"/>
</dbReference>
<dbReference type="PROSITE" id="PS50082">
    <property type="entry name" value="WD_REPEATS_2"/>
    <property type="match status" value="3"/>
</dbReference>
<reference evidence="6" key="1">
    <citation type="submission" date="2021-01" db="UniProtKB">
        <authorList>
            <consortium name="EnsemblMetazoa"/>
        </authorList>
    </citation>
    <scope>IDENTIFICATION</scope>
</reference>
<feature type="repeat" description="WD" evidence="3">
    <location>
        <begin position="515"/>
        <end position="547"/>
    </location>
</feature>
<keyword evidence="1 2" id="KW-0728">SH3 domain</keyword>
<evidence type="ECO:0000256" key="2">
    <source>
        <dbReference type="PROSITE-ProRule" id="PRU00192"/>
    </source>
</evidence>
<dbReference type="InterPro" id="IPR036322">
    <property type="entry name" value="WD40_repeat_dom_sf"/>
</dbReference>
<dbReference type="PROSITE" id="PS50002">
    <property type="entry name" value="SH3"/>
    <property type="match status" value="1"/>
</dbReference>
<dbReference type="SUPFAM" id="SSF50978">
    <property type="entry name" value="WD40 repeat-like"/>
    <property type="match status" value="1"/>
</dbReference>